<keyword evidence="4" id="KW-1185">Reference proteome</keyword>
<dbReference type="InParanoid" id="A0A507BIL2"/>
<dbReference type="OrthoDB" id="5423360at2759"/>
<reference evidence="3 4" key="1">
    <citation type="submission" date="2019-06" db="EMBL/GenBank/DDBJ databases">
        <title>Draft genome sequence of the filamentous fungus Phialemoniopsis curvata isolated from diesel fuel.</title>
        <authorList>
            <person name="Varaljay V.A."/>
            <person name="Lyon W.J."/>
            <person name="Crouch A.L."/>
            <person name="Drake C.E."/>
            <person name="Hollomon J.M."/>
            <person name="Nadeau L.J."/>
            <person name="Nunn H.S."/>
            <person name="Stevenson B.S."/>
            <person name="Bojanowski C.L."/>
            <person name="Crookes-Goodson W.J."/>
        </authorList>
    </citation>
    <scope>NUCLEOTIDE SEQUENCE [LARGE SCALE GENOMIC DNA]</scope>
    <source>
        <strain evidence="3 4">D216</strain>
    </source>
</reference>
<dbReference type="AlphaFoldDB" id="A0A507BIL2"/>
<dbReference type="PANTHER" id="PTHR46310">
    <property type="entry name" value="AMIDASE 1"/>
    <property type="match status" value="1"/>
</dbReference>
<protein>
    <recommendedName>
        <fullName evidence="2">Amidase domain-containing protein</fullName>
    </recommendedName>
</protein>
<dbReference type="GeneID" id="41971239"/>
<evidence type="ECO:0000313" key="4">
    <source>
        <dbReference type="Proteomes" id="UP000319257"/>
    </source>
</evidence>
<evidence type="ECO:0000259" key="2">
    <source>
        <dbReference type="Pfam" id="PF01425"/>
    </source>
</evidence>
<feature type="chain" id="PRO_5021425300" description="Amidase domain-containing protein" evidence="1">
    <location>
        <begin position="22"/>
        <end position="603"/>
    </location>
</feature>
<proteinExistence type="predicted"/>
<feature type="domain" description="Amidase" evidence="2">
    <location>
        <begin position="189"/>
        <end position="364"/>
    </location>
</feature>
<dbReference type="Gene3D" id="3.90.1300.10">
    <property type="entry name" value="Amidase signature (AS) domain"/>
    <property type="match status" value="1"/>
</dbReference>
<dbReference type="EMBL" id="SKBQ01000017">
    <property type="protein sequence ID" value="TPX16498.1"/>
    <property type="molecule type" value="Genomic_DNA"/>
</dbReference>
<evidence type="ECO:0000313" key="3">
    <source>
        <dbReference type="EMBL" id="TPX16498.1"/>
    </source>
</evidence>
<feature type="signal peptide" evidence="1">
    <location>
        <begin position="1"/>
        <end position="21"/>
    </location>
</feature>
<dbReference type="SUPFAM" id="SSF75304">
    <property type="entry name" value="Amidase signature (AS) enzymes"/>
    <property type="match status" value="1"/>
</dbReference>
<organism evidence="3 4">
    <name type="scientific">Thyridium curvatum</name>
    <dbReference type="NCBI Taxonomy" id="1093900"/>
    <lineage>
        <taxon>Eukaryota</taxon>
        <taxon>Fungi</taxon>
        <taxon>Dikarya</taxon>
        <taxon>Ascomycota</taxon>
        <taxon>Pezizomycotina</taxon>
        <taxon>Sordariomycetes</taxon>
        <taxon>Sordariomycetidae</taxon>
        <taxon>Thyridiales</taxon>
        <taxon>Thyridiaceae</taxon>
        <taxon>Thyridium</taxon>
    </lineage>
</organism>
<dbReference type="RefSeq" id="XP_030998209.1">
    <property type="nucleotide sequence ID" value="XM_031138132.1"/>
</dbReference>
<dbReference type="InterPro" id="IPR023631">
    <property type="entry name" value="Amidase_dom"/>
</dbReference>
<comment type="caution">
    <text evidence="3">The sequence shown here is derived from an EMBL/GenBank/DDBJ whole genome shotgun (WGS) entry which is preliminary data.</text>
</comment>
<name>A0A507BIL2_9PEZI</name>
<evidence type="ECO:0000256" key="1">
    <source>
        <dbReference type="SAM" id="SignalP"/>
    </source>
</evidence>
<sequence>MRHTLICTTALISSVVAGLTATTLNANGVQYYVPHPEIAKFSTVPAELSSTSLIPFAVVDTQTASTISANYVEAQLKEYSLQDDVYSDYLSSLIYLQGPATSVNGTLNAKYLLSNTCNTSTPLMPGPYFLSPSGSVFKAYRLYYDPNSAFTAGVLQVSADSFTDTGLASSSGQAEAAIPVPCRLYYAKASKCSPLAGKRVVLKDIYHLKGLRTGAASRVYYELYGPQNASAPSVQRLIDQGAVVVGKVKTLQFANGENPTAEWIEVLAPFNPRGDGWSAVAVAAYDWVDFAIGTDTSGSMRFPAAYNGVFGARQSHGGLTTDGIVPVSTSLDTLGLFARSAADHKALVQAWYGKGTYKSYASLPKKVFRTTSTSIGGFPVDVKASQVLYDSFVDKLAGFLGATVVDIDPSAEWRRTGPVKDQELLAYTNMAIAWYEQVQLLQKPFYADWKTYTGKSGLSKIGPKARASFDYGNKNVTEGRYNEALAIKSNFTQWWSETINPPNNETCLTRRGVCGLPDYAVPIGQVEYTNRLTGLNERLPVSISIGAARGCDWMLSQLMAELEHAGITSAVKTGQLAQDTKDLGDLVVSSFQAYKVTPVEFYT</sequence>
<dbReference type="STRING" id="1093900.A0A507BIL2"/>
<accession>A0A507BIL2</accession>
<dbReference type="Proteomes" id="UP000319257">
    <property type="component" value="Unassembled WGS sequence"/>
</dbReference>
<keyword evidence="1" id="KW-0732">Signal</keyword>
<dbReference type="PANTHER" id="PTHR46310:SF7">
    <property type="entry name" value="AMIDASE 1"/>
    <property type="match status" value="1"/>
</dbReference>
<gene>
    <name evidence="3" type="ORF">E0L32_003792</name>
</gene>
<dbReference type="InterPro" id="IPR036928">
    <property type="entry name" value="AS_sf"/>
</dbReference>
<dbReference type="Pfam" id="PF01425">
    <property type="entry name" value="Amidase"/>
    <property type="match status" value="1"/>
</dbReference>